<proteinExistence type="predicted"/>
<sequence>MFFFNRKKPELLGIDISSAAVKLLELSRLGSHYRVEGYAIVPLPPDAVVDKNVAKAEAIANALRVAIKQSGTRLKQAAVAVPSSMVIAKVITMPASLGEDEMEAQIELEADQYIPYALDEVSLDFVVLGPTEQNPDTVDVLLVASRKENVEDRVAALELAGLKAEIVDVESYALEHACAFILGQTAQGIEDSVTAIADVGASVTTLNVVHKHRVIYTREQNFGGKQLTEEIQRRYGLSYEEAGLAKKYGGLPDNYLTEVLEPFKNALAQQISRSLQFFLSSTAQREVDRVILTGGCGSIPELDRYIEESLDIPTSVANPFVNVALSPRVNAEALTSDAPALMTACGLALRSFDQ</sequence>
<gene>
    <name evidence="2" type="primary">pilM</name>
    <name evidence="2" type="ORF">MECH1_V1_1956</name>
</gene>
<dbReference type="RefSeq" id="WP_348757307.1">
    <property type="nucleotide sequence ID" value="NZ_OZ026884.1"/>
</dbReference>
<dbReference type="NCBIfam" id="TIGR01175">
    <property type="entry name" value="pilM"/>
    <property type="match status" value="1"/>
</dbReference>
<name>A0ABM9NJC7_9GAMM</name>
<protein>
    <submittedName>
        <fullName evidence="2">Type IV pilus inner membrane component PilM</fullName>
    </submittedName>
</protein>
<dbReference type="InterPro" id="IPR003494">
    <property type="entry name" value="SHS2_FtsA"/>
</dbReference>
<dbReference type="SMART" id="SM00842">
    <property type="entry name" value="FtsA"/>
    <property type="match status" value="1"/>
</dbReference>
<dbReference type="Gene3D" id="3.30.1490.300">
    <property type="match status" value="1"/>
</dbReference>
<dbReference type="InterPro" id="IPR005883">
    <property type="entry name" value="PilM"/>
</dbReference>
<evidence type="ECO:0000313" key="2">
    <source>
        <dbReference type="EMBL" id="CAL1240732.1"/>
    </source>
</evidence>
<dbReference type="PANTHER" id="PTHR32432:SF3">
    <property type="entry name" value="ETHANOLAMINE UTILIZATION PROTEIN EUTJ"/>
    <property type="match status" value="1"/>
</dbReference>
<dbReference type="CDD" id="cd24049">
    <property type="entry name" value="ASKHA_NBD_PilM"/>
    <property type="match status" value="1"/>
</dbReference>
<dbReference type="EMBL" id="OZ026884">
    <property type="protein sequence ID" value="CAL1240732.1"/>
    <property type="molecule type" value="Genomic_DNA"/>
</dbReference>
<evidence type="ECO:0000259" key="1">
    <source>
        <dbReference type="SMART" id="SM00842"/>
    </source>
</evidence>
<dbReference type="Pfam" id="PF11104">
    <property type="entry name" value="PilM_2"/>
    <property type="match status" value="1"/>
</dbReference>
<dbReference type="Proteomes" id="UP001497493">
    <property type="component" value="Chromosome"/>
</dbReference>
<accession>A0ABM9NJC7</accession>
<keyword evidence="3" id="KW-1185">Reference proteome</keyword>
<dbReference type="InterPro" id="IPR050696">
    <property type="entry name" value="FtsA/MreB"/>
</dbReference>
<dbReference type="SUPFAM" id="SSF53067">
    <property type="entry name" value="Actin-like ATPase domain"/>
    <property type="match status" value="2"/>
</dbReference>
<dbReference type="InterPro" id="IPR043129">
    <property type="entry name" value="ATPase_NBD"/>
</dbReference>
<dbReference type="Gene3D" id="3.30.420.40">
    <property type="match status" value="2"/>
</dbReference>
<dbReference type="PANTHER" id="PTHR32432">
    <property type="entry name" value="CELL DIVISION PROTEIN FTSA-RELATED"/>
    <property type="match status" value="1"/>
</dbReference>
<reference evidence="2 3" key="1">
    <citation type="submission" date="2024-04" db="EMBL/GenBank/DDBJ databases">
        <authorList>
            <person name="Cremers G."/>
        </authorList>
    </citation>
    <scope>NUCLEOTIDE SEQUENCE [LARGE SCALE GENOMIC DNA]</scope>
    <source>
        <strain evidence="2">MeCH1-AG</strain>
    </source>
</reference>
<feature type="domain" description="SHS2" evidence="1">
    <location>
        <begin position="11"/>
        <end position="178"/>
    </location>
</feature>
<evidence type="ECO:0000313" key="3">
    <source>
        <dbReference type="Proteomes" id="UP001497493"/>
    </source>
</evidence>
<dbReference type="PIRSF" id="PIRSF019169">
    <property type="entry name" value="PilM"/>
    <property type="match status" value="1"/>
</dbReference>
<organism evidence="2 3">
    <name type="scientific">Candidatus Methylocalor cossyra</name>
    <dbReference type="NCBI Taxonomy" id="3108543"/>
    <lineage>
        <taxon>Bacteria</taxon>
        <taxon>Pseudomonadati</taxon>
        <taxon>Pseudomonadota</taxon>
        <taxon>Gammaproteobacteria</taxon>
        <taxon>Methylococcales</taxon>
        <taxon>Methylococcaceae</taxon>
        <taxon>Candidatus Methylocalor</taxon>
    </lineage>
</organism>